<gene>
    <name evidence="1" type="ORF">NU09_0928</name>
</gene>
<name>A0A444WEN9_9FLAO</name>
<reference evidence="1 2" key="1">
    <citation type="submission" date="2014-12" db="EMBL/GenBank/DDBJ databases">
        <title>Genome sequence of Flavobacterium beibuense RSKm HC5.</title>
        <authorList>
            <person name="Kim J.F."/>
            <person name="Song J.Y."/>
            <person name="Kwak M.-J."/>
            <person name="Lee S.-W."/>
        </authorList>
    </citation>
    <scope>NUCLEOTIDE SEQUENCE [LARGE SCALE GENOMIC DNA]</scope>
    <source>
        <strain evidence="1 2">RSKm HC5</strain>
    </source>
</reference>
<accession>A0A444WEN9</accession>
<dbReference type="RefSeq" id="WP_242501825.1">
    <property type="nucleotide sequence ID" value="NZ_JUIW01000003.1"/>
</dbReference>
<dbReference type="AlphaFoldDB" id="A0A444WEN9"/>
<sequence>MIIIDLEDTIMPHYASEDMMNYRIMSPQKDGTQEELIVEIKDINDPLLPNAFNIGFGPPDGNGGFLHKVSLPHVNTNRVFSTVIVLAIAFLQQYPGTIIGIDGSDDRRAYLYHRMFRSNYQALSDILIITGVDWYVRLLRNGNVETDELGGPYFKPAGTI</sequence>
<evidence type="ECO:0000313" key="1">
    <source>
        <dbReference type="EMBL" id="RYJ44318.1"/>
    </source>
</evidence>
<comment type="caution">
    <text evidence="1">The sequence shown here is derived from an EMBL/GenBank/DDBJ whole genome shotgun (WGS) entry which is preliminary data.</text>
</comment>
<keyword evidence="2" id="KW-1185">Reference proteome</keyword>
<proteinExistence type="predicted"/>
<evidence type="ECO:0000313" key="2">
    <source>
        <dbReference type="Proteomes" id="UP000289775"/>
    </source>
</evidence>
<dbReference type="InterPro" id="IPR053865">
    <property type="entry name" value="DUF6934"/>
</dbReference>
<dbReference type="Proteomes" id="UP000289775">
    <property type="component" value="Unassembled WGS sequence"/>
</dbReference>
<organism evidence="1 2">
    <name type="scientific">Flavobacterium beibuense</name>
    <dbReference type="NCBI Taxonomy" id="657326"/>
    <lineage>
        <taxon>Bacteria</taxon>
        <taxon>Pseudomonadati</taxon>
        <taxon>Bacteroidota</taxon>
        <taxon>Flavobacteriia</taxon>
        <taxon>Flavobacteriales</taxon>
        <taxon>Flavobacteriaceae</taxon>
        <taxon>Flavobacterium</taxon>
    </lineage>
</organism>
<dbReference type="EMBL" id="JUIW01000003">
    <property type="protein sequence ID" value="RYJ44318.1"/>
    <property type="molecule type" value="Genomic_DNA"/>
</dbReference>
<protein>
    <submittedName>
        <fullName evidence="1">Uncharacterized protein</fullName>
    </submittedName>
</protein>
<dbReference type="Pfam" id="PF22028">
    <property type="entry name" value="DUF6934"/>
    <property type="match status" value="1"/>
</dbReference>